<dbReference type="GO" id="GO:0005524">
    <property type="term" value="F:ATP binding"/>
    <property type="evidence" value="ECO:0007669"/>
    <property type="project" value="UniProtKB-UniRule"/>
</dbReference>
<accession>A0AAV5AVK6</accession>
<evidence type="ECO:0000313" key="12">
    <source>
        <dbReference type="EMBL" id="GJM49390.1"/>
    </source>
</evidence>
<dbReference type="PROSITE" id="PS00618">
    <property type="entry name" value="RECF_2"/>
    <property type="match status" value="1"/>
</dbReference>
<keyword evidence="9 10" id="KW-0227">DNA damage</keyword>
<proteinExistence type="inferred from homology"/>
<evidence type="ECO:0000259" key="11">
    <source>
        <dbReference type="Pfam" id="PF02463"/>
    </source>
</evidence>
<organism evidence="12 14">
    <name type="scientific">Capnocytophaga catalasegens</name>
    <dbReference type="NCBI Taxonomy" id="1004260"/>
    <lineage>
        <taxon>Bacteria</taxon>
        <taxon>Pseudomonadati</taxon>
        <taxon>Bacteroidota</taxon>
        <taxon>Flavobacteriia</taxon>
        <taxon>Flavobacteriales</taxon>
        <taxon>Flavobacteriaceae</taxon>
        <taxon>Capnocytophaga</taxon>
    </lineage>
</organism>
<evidence type="ECO:0000313" key="15">
    <source>
        <dbReference type="Proteomes" id="UP001208692"/>
    </source>
</evidence>
<sequence length="359" mass="41772">MFLKKLSVLNYKNIKMQELTFSPYINCFIGNNGVGKTNLLDAIYHLGMGKSYFNTLAIQNITHNQDFYLLEGFFSRQQREENIVCSVKKGQKKQIKRNGKAYERIADHIGNFPMVIVSPADRNLVTEGSEERRRFLDGVISLTNSSYLSTLISYNKILAQRNSLLKYFAENQTFDTNALQVYNEQLSWFGEEIYMQRKTFLDNFLPVFQEQYQIISGGKEKVSITYQTTLAKHRLTDLLLQSQTKDCAVQYTTCGIHKDDLLFEIEGHMVKKFASQGQQKSFLIALKLAQFHIIRKKTEVTPILLLDDIFDKLDTLRVEQLIKLVSEENFGQIFLTDTHLERTKQIVQQIFKEYKIIEF</sequence>
<evidence type="ECO:0000256" key="2">
    <source>
        <dbReference type="ARBA" id="ARBA00008016"/>
    </source>
</evidence>
<dbReference type="PANTHER" id="PTHR32182">
    <property type="entry name" value="DNA REPLICATION AND REPAIR PROTEIN RECF"/>
    <property type="match status" value="1"/>
</dbReference>
<dbReference type="EMBL" id="BQKA01000006">
    <property type="protein sequence ID" value="GJM49390.1"/>
    <property type="molecule type" value="Genomic_DNA"/>
</dbReference>
<gene>
    <name evidence="9 12" type="primary">recF</name>
    <name evidence="12" type="ORF">RCZ15_03650</name>
    <name evidence="13" type="ORF">RCZ16_08570</name>
</gene>
<keyword evidence="4 9" id="KW-0963">Cytoplasm</keyword>
<evidence type="ECO:0000313" key="14">
    <source>
        <dbReference type="Proteomes" id="UP001207736"/>
    </source>
</evidence>
<dbReference type="RefSeq" id="WP_264845982.1">
    <property type="nucleotide sequence ID" value="NZ_BPMA01000016.1"/>
</dbReference>
<evidence type="ECO:0000256" key="5">
    <source>
        <dbReference type="ARBA" id="ARBA00022705"/>
    </source>
</evidence>
<dbReference type="SUPFAM" id="SSF52540">
    <property type="entry name" value="P-loop containing nucleoside triphosphate hydrolases"/>
    <property type="match status" value="1"/>
</dbReference>
<protein>
    <recommendedName>
        <fullName evidence="3 9">DNA replication and repair protein RecF</fullName>
    </recommendedName>
</protein>
<dbReference type="GO" id="GO:0000731">
    <property type="term" value="P:DNA synthesis involved in DNA repair"/>
    <property type="evidence" value="ECO:0007669"/>
    <property type="project" value="TreeGrafter"/>
</dbReference>
<comment type="caution">
    <text evidence="12">The sequence shown here is derived from an EMBL/GenBank/DDBJ whole genome shotgun (WGS) entry which is preliminary data.</text>
</comment>
<evidence type="ECO:0000256" key="6">
    <source>
        <dbReference type="ARBA" id="ARBA00022741"/>
    </source>
</evidence>
<dbReference type="Gene3D" id="1.20.1050.90">
    <property type="entry name" value="RecF/RecN/SMC, N-terminal domain"/>
    <property type="match status" value="1"/>
</dbReference>
<keyword evidence="6 9" id="KW-0547">Nucleotide-binding</keyword>
<dbReference type="Gene3D" id="3.40.50.300">
    <property type="entry name" value="P-loop containing nucleotide triphosphate hydrolases"/>
    <property type="match status" value="1"/>
</dbReference>
<dbReference type="GO" id="GO:0006260">
    <property type="term" value="P:DNA replication"/>
    <property type="evidence" value="ECO:0007669"/>
    <property type="project" value="UniProtKB-UniRule"/>
</dbReference>
<feature type="domain" description="RecF/RecN/SMC N-terminal" evidence="11">
    <location>
        <begin position="2"/>
        <end position="345"/>
    </location>
</feature>
<keyword evidence="9 10" id="KW-0234">DNA repair</keyword>
<evidence type="ECO:0000256" key="10">
    <source>
        <dbReference type="RuleBase" id="RU000578"/>
    </source>
</evidence>
<keyword evidence="8 9" id="KW-0238">DNA-binding</keyword>
<dbReference type="InterPro" id="IPR042174">
    <property type="entry name" value="RecF_2"/>
</dbReference>
<dbReference type="EMBL" id="BQKB01000013">
    <property type="protein sequence ID" value="GJM52540.1"/>
    <property type="molecule type" value="Genomic_DNA"/>
</dbReference>
<dbReference type="GO" id="GO:0003697">
    <property type="term" value="F:single-stranded DNA binding"/>
    <property type="evidence" value="ECO:0007669"/>
    <property type="project" value="UniProtKB-UniRule"/>
</dbReference>
<comment type="function">
    <text evidence="9 10">The RecF protein is involved in DNA metabolism; it is required for DNA replication and normal SOS inducibility. RecF binds preferentially to single-stranded, linear DNA. It also seems to bind ATP.</text>
</comment>
<evidence type="ECO:0000256" key="3">
    <source>
        <dbReference type="ARBA" id="ARBA00020170"/>
    </source>
</evidence>
<evidence type="ECO:0000256" key="1">
    <source>
        <dbReference type="ARBA" id="ARBA00004496"/>
    </source>
</evidence>
<dbReference type="PROSITE" id="PS00617">
    <property type="entry name" value="RECF_1"/>
    <property type="match status" value="1"/>
</dbReference>
<keyword evidence="7 9" id="KW-0067">ATP-binding</keyword>
<keyword evidence="5 9" id="KW-0235">DNA replication</keyword>
<keyword evidence="9 10" id="KW-0742">SOS response</keyword>
<name>A0AAV5AVK6_9FLAO</name>
<evidence type="ECO:0000313" key="13">
    <source>
        <dbReference type="EMBL" id="GJM52540.1"/>
    </source>
</evidence>
<keyword evidence="15" id="KW-1185">Reference proteome</keyword>
<dbReference type="GO" id="GO:0006302">
    <property type="term" value="P:double-strand break repair"/>
    <property type="evidence" value="ECO:0007669"/>
    <property type="project" value="TreeGrafter"/>
</dbReference>
<dbReference type="HAMAP" id="MF_00365">
    <property type="entry name" value="RecF"/>
    <property type="match status" value="1"/>
</dbReference>
<dbReference type="Proteomes" id="UP001207736">
    <property type="component" value="Unassembled WGS sequence"/>
</dbReference>
<feature type="binding site" evidence="9">
    <location>
        <begin position="30"/>
        <end position="37"/>
    </location>
    <ligand>
        <name>ATP</name>
        <dbReference type="ChEBI" id="CHEBI:30616"/>
    </ligand>
</feature>
<evidence type="ECO:0000256" key="8">
    <source>
        <dbReference type="ARBA" id="ARBA00023125"/>
    </source>
</evidence>
<evidence type="ECO:0000256" key="7">
    <source>
        <dbReference type="ARBA" id="ARBA00022840"/>
    </source>
</evidence>
<comment type="subcellular location">
    <subcellularLocation>
        <location evidence="1 9 10">Cytoplasm</location>
    </subcellularLocation>
</comment>
<evidence type="ECO:0000256" key="4">
    <source>
        <dbReference type="ARBA" id="ARBA00022490"/>
    </source>
</evidence>
<dbReference type="NCBIfam" id="TIGR00611">
    <property type="entry name" value="recf"/>
    <property type="match status" value="1"/>
</dbReference>
<dbReference type="Pfam" id="PF02463">
    <property type="entry name" value="SMC_N"/>
    <property type="match status" value="1"/>
</dbReference>
<dbReference type="InterPro" id="IPR001238">
    <property type="entry name" value="DNA-binding_RecF"/>
</dbReference>
<dbReference type="AlphaFoldDB" id="A0AAV5AVK6"/>
<dbReference type="InterPro" id="IPR027417">
    <property type="entry name" value="P-loop_NTPase"/>
</dbReference>
<dbReference type="GO" id="GO:0005737">
    <property type="term" value="C:cytoplasm"/>
    <property type="evidence" value="ECO:0007669"/>
    <property type="project" value="UniProtKB-SubCell"/>
</dbReference>
<dbReference type="InterPro" id="IPR003395">
    <property type="entry name" value="RecF/RecN/SMC_N"/>
</dbReference>
<dbReference type="InterPro" id="IPR018078">
    <property type="entry name" value="DNA-binding_RecF_CS"/>
</dbReference>
<dbReference type="GO" id="GO:0009432">
    <property type="term" value="P:SOS response"/>
    <property type="evidence" value="ECO:0007669"/>
    <property type="project" value="UniProtKB-UniRule"/>
</dbReference>
<comment type="similarity">
    <text evidence="2 9 10">Belongs to the RecF family.</text>
</comment>
<evidence type="ECO:0000256" key="9">
    <source>
        <dbReference type="HAMAP-Rule" id="MF_00365"/>
    </source>
</evidence>
<reference evidence="12 15" key="1">
    <citation type="submission" date="2021-11" db="EMBL/GenBank/DDBJ databases">
        <title>Draft genome sequence of Capnocytophaga sp. strain KC07075 isolated from cat oral cavity.</title>
        <authorList>
            <person name="Suzuki M."/>
            <person name="Imaoka K."/>
            <person name="Kimura M."/>
            <person name="Morikawa S."/>
            <person name="Maeda K."/>
        </authorList>
    </citation>
    <scope>NUCLEOTIDE SEQUENCE</scope>
    <source>
        <strain evidence="12">KC07075</strain>
        <strain evidence="13 15">KC07079</strain>
    </source>
</reference>
<dbReference type="Proteomes" id="UP001208692">
    <property type="component" value="Unassembled WGS sequence"/>
</dbReference>
<dbReference type="PANTHER" id="PTHR32182:SF0">
    <property type="entry name" value="DNA REPLICATION AND REPAIR PROTEIN RECF"/>
    <property type="match status" value="1"/>
</dbReference>